<name>A0ACC3ALB6_9EURO</name>
<evidence type="ECO:0000313" key="1">
    <source>
        <dbReference type="EMBL" id="KAK1138259.1"/>
    </source>
</evidence>
<dbReference type="Proteomes" id="UP001177260">
    <property type="component" value="Unassembled WGS sequence"/>
</dbReference>
<reference evidence="1 2" key="1">
    <citation type="journal article" date="2023" name="ACS Omega">
        <title>Identification of the Neoaspergillic Acid Biosynthesis Gene Cluster by Establishing an In Vitro CRISPR-Ribonucleoprotein Genetic System in Aspergillus melleus.</title>
        <authorList>
            <person name="Yuan B."/>
            <person name="Grau M.F."/>
            <person name="Murata R.M."/>
            <person name="Torok T."/>
            <person name="Venkateswaran K."/>
            <person name="Stajich J.E."/>
            <person name="Wang C.C.C."/>
        </authorList>
    </citation>
    <scope>NUCLEOTIDE SEQUENCE [LARGE SCALE GENOMIC DNA]</scope>
    <source>
        <strain evidence="1 2">IMV 1140</strain>
    </source>
</reference>
<protein>
    <submittedName>
        <fullName evidence="1">Uncharacterized protein</fullName>
    </submittedName>
</protein>
<sequence>MRTPNSLQSTIATVFLLGGVLFSDLASSLAVTGSSSCTETCGSGFTYASDLVCSDSAFNSTSKGLKLKDCLLCESTSTAYELPNQNDIYWFLFNQKYALQDCLFDREPDVSLSPCESSCLPLKSVFKTLWYQNGWIPQYEYCDMGGGALETYAGDCADCLRGKTGSVFLGNFMDTMNSACQNKPNASDGETVKLRQALFATETSVSSTSTSAAKNPTTTATSTSTSTSTSTPSPDEDTQPETKSESTGLSTGAAAGIGVGAGAGGLVLIAALVWVFFLRRRKAQNDEKLIPQWNDESTSSLKHGAPLVSEMPTPRFVNTQELEGGVVRAELPGS</sequence>
<keyword evidence="2" id="KW-1185">Reference proteome</keyword>
<organism evidence="1 2">
    <name type="scientific">Aspergillus melleus</name>
    <dbReference type="NCBI Taxonomy" id="138277"/>
    <lineage>
        <taxon>Eukaryota</taxon>
        <taxon>Fungi</taxon>
        <taxon>Dikarya</taxon>
        <taxon>Ascomycota</taxon>
        <taxon>Pezizomycotina</taxon>
        <taxon>Eurotiomycetes</taxon>
        <taxon>Eurotiomycetidae</taxon>
        <taxon>Eurotiales</taxon>
        <taxon>Aspergillaceae</taxon>
        <taxon>Aspergillus</taxon>
        <taxon>Aspergillus subgen. Circumdati</taxon>
    </lineage>
</organism>
<gene>
    <name evidence="1" type="ORF">N8T08_003217</name>
</gene>
<evidence type="ECO:0000313" key="2">
    <source>
        <dbReference type="Proteomes" id="UP001177260"/>
    </source>
</evidence>
<accession>A0ACC3ALB6</accession>
<dbReference type="EMBL" id="JAOPJF010000186">
    <property type="protein sequence ID" value="KAK1138259.1"/>
    <property type="molecule type" value="Genomic_DNA"/>
</dbReference>
<proteinExistence type="predicted"/>
<comment type="caution">
    <text evidence="1">The sequence shown here is derived from an EMBL/GenBank/DDBJ whole genome shotgun (WGS) entry which is preliminary data.</text>
</comment>